<accession>A0AAE4ML03</accession>
<gene>
    <name evidence="1" type="ORF">MsAg5_14120</name>
</gene>
<dbReference type="PANTHER" id="PTHR37954">
    <property type="entry name" value="BLL4979 PROTEIN"/>
    <property type="match status" value="1"/>
</dbReference>
<dbReference type="RefSeq" id="WP_338099948.1">
    <property type="nucleotide sequence ID" value="NZ_JAWDKD010000020.1"/>
</dbReference>
<evidence type="ECO:0000313" key="2">
    <source>
        <dbReference type="Proteomes" id="UP001271789"/>
    </source>
</evidence>
<comment type="caution">
    <text evidence="1">The sequence shown here is derived from an EMBL/GenBank/DDBJ whole genome shotgun (WGS) entry which is preliminary data.</text>
</comment>
<sequence length="237" mass="26131">MTENQEKRTQLNAYGNELKDLLKLNGSPVAVKLIEPGRESDIPAGMNKIDKQMRHCQMTDYVRRTGESFSTTYDDHQCKGGAAALGLGVLPDKVRSGQFYCDGLHHFKTVESAKKTVDLITFLGPNTRIAALYAPLETVNYDPDVVIFICNPKQAMLLTQGYEYRDGGRIEAAFSGKQSVCSDAVAHVMKNNKPNMTIGCSGSRSYTKIMDDELLFSIPAKDVEKTVVGLRAILSDN</sequence>
<dbReference type="PANTHER" id="PTHR37954:SF3">
    <property type="entry name" value="DUF169 DOMAIN-CONTAINING PROTEIN"/>
    <property type="match status" value="1"/>
</dbReference>
<dbReference type="Pfam" id="PF02596">
    <property type="entry name" value="DUF169"/>
    <property type="match status" value="1"/>
</dbReference>
<dbReference type="AlphaFoldDB" id="A0AAE4ML03"/>
<keyword evidence="2" id="KW-1185">Reference proteome</keyword>
<dbReference type="EMBL" id="JAWDKD010000020">
    <property type="protein sequence ID" value="MDV0447512.1"/>
    <property type="molecule type" value="Genomic_DNA"/>
</dbReference>
<protein>
    <recommendedName>
        <fullName evidence="3">DUF169 domain-containing protein</fullName>
    </recommendedName>
</protein>
<proteinExistence type="predicted"/>
<dbReference type="InterPro" id="IPR003748">
    <property type="entry name" value="DUF169"/>
</dbReference>
<evidence type="ECO:0008006" key="3">
    <source>
        <dbReference type="Google" id="ProtNLM"/>
    </source>
</evidence>
<evidence type="ECO:0000313" key="1">
    <source>
        <dbReference type="EMBL" id="MDV0447512.1"/>
    </source>
</evidence>
<name>A0AAE4ML03_9EURY</name>
<dbReference type="Proteomes" id="UP001271789">
    <property type="component" value="Unassembled WGS sequence"/>
</dbReference>
<reference evidence="1" key="1">
    <citation type="submission" date="2023-06" db="EMBL/GenBank/DDBJ databases">
        <title>Genome sequence of Methanosarcinaceae archaeon Ag5.</title>
        <authorList>
            <person name="Protasov E."/>
            <person name="Platt K."/>
            <person name="Poehlein A."/>
            <person name="Daniel R."/>
            <person name="Brune A."/>
        </authorList>
    </citation>
    <scope>NUCLEOTIDE SEQUENCE</scope>
    <source>
        <strain evidence="1">Ag5</strain>
    </source>
</reference>
<organism evidence="1 2">
    <name type="scientific">Methanolapillus africanus</name>
    <dbReference type="NCBI Taxonomy" id="3028297"/>
    <lineage>
        <taxon>Archaea</taxon>
        <taxon>Methanobacteriati</taxon>
        <taxon>Methanobacteriota</taxon>
        <taxon>Stenosarchaea group</taxon>
        <taxon>Methanomicrobia</taxon>
        <taxon>Methanosarcinales</taxon>
        <taxon>Methanosarcinaceae</taxon>
        <taxon>Methanolapillus</taxon>
    </lineage>
</organism>